<dbReference type="EMBL" id="MU853580">
    <property type="protein sequence ID" value="KAK4144114.1"/>
    <property type="molecule type" value="Genomic_DNA"/>
</dbReference>
<dbReference type="GeneID" id="87817185"/>
<reference evidence="2" key="2">
    <citation type="submission" date="2023-05" db="EMBL/GenBank/DDBJ databases">
        <authorList>
            <consortium name="Lawrence Berkeley National Laboratory"/>
            <person name="Steindorff A."/>
            <person name="Hensen N."/>
            <person name="Bonometti L."/>
            <person name="Westerberg I."/>
            <person name="Brannstrom I.O."/>
            <person name="Guillou S."/>
            <person name="Cros-Aarteil S."/>
            <person name="Calhoun S."/>
            <person name="Haridas S."/>
            <person name="Kuo A."/>
            <person name="Mondo S."/>
            <person name="Pangilinan J."/>
            <person name="Riley R."/>
            <person name="Labutti K."/>
            <person name="Andreopoulos B."/>
            <person name="Lipzen A."/>
            <person name="Chen C."/>
            <person name="Yanf M."/>
            <person name="Daum C."/>
            <person name="Ng V."/>
            <person name="Clum A."/>
            <person name="Ohm R."/>
            <person name="Martin F."/>
            <person name="Silar P."/>
            <person name="Natvig D."/>
            <person name="Lalanne C."/>
            <person name="Gautier V."/>
            <person name="Ament-Velasquez S.L."/>
            <person name="Kruys A."/>
            <person name="Hutchinson M.I."/>
            <person name="Powell A.J."/>
            <person name="Barry K."/>
            <person name="Miller A.N."/>
            <person name="Grigoriev I.V."/>
            <person name="Debuchy R."/>
            <person name="Gladieux P."/>
            <person name="Thoren M.H."/>
            <person name="Johannesson H."/>
        </authorList>
    </citation>
    <scope>NUCLEOTIDE SEQUENCE</scope>
    <source>
        <strain evidence="2">CBS 141.50</strain>
    </source>
</reference>
<gene>
    <name evidence="2" type="ORF">C8A04DRAFT_28233</name>
</gene>
<organism evidence="2 3">
    <name type="scientific">Dichotomopilus funicola</name>
    <dbReference type="NCBI Taxonomy" id="1934379"/>
    <lineage>
        <taxon>Eukaryota</taxon>
        <taxon>Fungi</taxon>
        <taxon>Dikarya</taxon>
        <taxon>Ascomycota</taxon>
        <taxon>Pezizomycotina</taxon>
        <taxon>Sordariomycetes</taxon>
        <taxon>Sordariomycetidae</taxon>
        <taxon>Sordariales</taxon>
        <taxon>Chaetomiaceae</taxon>
        <taxon>Dichotomopilus</taxon>
    </lineage>
</organism>
<keyword evidence="3" id="KW-1185">Reference proteome</keyword>
<feature type="compositionally biased region" description="Gly residues" evidence="1">
    <location>
        <begin position="1"/>
        <end position="20"/>
    </location>
</feature>
<feature type="region of interest" description="Disordered" evidence="1">
    <location>
        <begin position="82"/>
        <end position="113"/>
    </location>
</feature>
<name>A0AAN6ZNG1_9PEZI</name>
<dbReference type="RefSeq" id="XP_062637485.1">
    <property type="nucleotide sequence ID" value="XM_062780572.1"/>
</dbReference>
<feature type="compositionally biased region" description="Gly residues" evidence="1">
    <location>
        <begin position="28"/>
        <end position="42"/>
    </location>
</feature>
<dbReference type="Proteomes" id="UP001302676">
    <property type="component" value="Unassembled WGS sequence"/>
</dbReference>
<feature type="compositionally biased region" description="Polar residues" evidence="1">
    <location>
        <begin position="88"/>
        <end position="100"/>
    </location>
</feature>
<evidence type="ECO:0000313" key="2">
    <source>
        <dbReference type="EMBL" id="KAK4144114.1"/>
    </source>
</evidence>
<reference evidence="2" key="1">
    <citation type="journal article" date="2023" name="Mol. Phylogenet. Evol.">
        <title>Genome-scale phylogeny and comparative genomics of the fungal order Sordariales.</title>
        <authorList>
            <person name="Hensen N."/>
            <person name="Bonometti L."/>
            <person name="Westerberg I."/>
            <person name="Brannstrom I.O."/>
            <person name="Guillou S."/>
            <person name="Cros-Aarteil S."/>
            <person name="Calhoun S."/>
            <person name="Haridas S."/>
            <person name="Kuo A."/>
            <person name="Mondo S."/>
            <person name="Pangilinan J."/>
            <person name="Riley R."/>
            <person name="LaButti K."/>
            <person name="Andreopoulos B."/>
            <person name="Lipzen A."/>
            <person name="Chen C."/>
            <person name="Yan M."/>
            <person name="Daum C."/>
            <person name="Ng V."/>
            <person name="Clum A."/>
            <person name="Steindorff A."/>
            <person name="Ohm R.A."/>
            <person name="Martin F."/>
            <person name="Silar P."/>
            <person name="Natvig D.O."/>
            <person name="Lalanne C."/>
            <person name="Gautier V."/>
            <person name="Ament-Velasquez S.L."/>
            <person name="Kruys A."/>
            <person name="Hutchinson M.I."/>
            <person name="Powell A.J."/>
            <person name="Barry K."/>
            <person name="Miller A.N."/>
            <person name="Grigoriev I.V."/>
            <person name="Debuchy R."/>
            <person name="Gladieux P."/>
            <person name="Hiltunen Thoren M."/>
            <person name="Johannesson H."/>
        </authorList>
    </citation>
    <scope>NUCLEOTIDE SEQUENCE</scope>
    <source>
        <strain evidence="2">CBS 141.50</strain>
    </source>
</reference>
<evidence type="ECO:0000256" key="1">
    <source>
        <dbReference type="SAM" id="MobiDB-lite"/>
    </source>
</evidence>
<comment type="caution">
    <text evidence="2">The sequence shown here is derived from an EMBL/GenBank/DDBJ whole genome shotgun (WGS) entry which is preliminary data.</text>
</comment>
<dbReference type="AlphaFoldDB" id="A0AAN6ZNG1"/>
<sequence length="145" mass="15154">MASNGSSGGNKGAGTSGGESGIVVIGDGPTGGPGRDGGRGSAGGGFDRFKCKYWLTHNCPGTTYCNGHPCHMCMVSGRFSFDTEAPRSPSQSPRQRTATAWQDPEHRGYPVPARPTEVYVPHAVNGTLQYTLWKYPPAPGLAGAR</sequence>
<accession>A0AAN6ZNG1</accession>
<proteinExistence type="predicted"/>
<protein>
    <submittedName>
        <fullName evidence="2">Uncharacterized protein</fullName>
    </submittedName>
</protein>
<evidence type="ECO:0000313" key="3">
    <source>
        <dbReference type="Proteomes" id="UP001302676"/>
    </source>
</evidence>
<feature type="region of interest" description="Disordered" evidence="1">
    <location>
        <begin position="1"/>
        <end position="42"/>
    </location>
</feature>